<organism evidence="1">
    <name type="scientific">Tanacetum cinerariifolium</name>
    <name type="common">Dalmatian daisy</name>
    <name type="synonym">Chrysanthemum cinerariifolium</name>
    <dbReference type="NCBI Taxonomy" id="118510"/>
    <lineage>
        <taxon>Eukaryota</taxon>
        <taxon>Viridiplantae</taxon>
        <taxon>Streptophyta</taxon>
        <taxon>Embryophyta</taxon>
        <taxon>Tracheophyta</taxon>
        <taxon>Spermatophyta</taxon>
        <taxon>Magnoliopsida</taxon>
        <taxon>eudicotyledons</taxon>
        <taxon>Gunneridae</taxon>
        <taxon>Pentapetalae</taxon>
        <taxon>asterids</taxon>
        <taxon>campanulids</taxon>
        <taxon>Asterales</taxon>
        <taxon>Asteraceae</taxon>
        <taxon>Asteroideae</taxon>
        <taxon>Anthemideae</taxon>
        <taxon>Anthemidinae</taxon>
        <taxon>Tanacetum</taxon>
    </lineage>
</organism>
<proteinExistence type="predicted"/>
<name>A0A6L2NMP3_TANCI</name>
<gene>
    <name evidence="1" type="ORF">Tci_059566</name>
</gene>
<accession>A0A6L2NMP3</accession>
<sequence length="201" mass="22871">MKLPVSPSFWGKFLWMIAEHSSLSFIEEALIAMGLGKGVSSANSRSSCYRKSWCLWFKGFAFPDYGEDLGEFLMHLLTVLVKYFSYPFSVEFLLEHEVGEFVFKLASNNPFRMSCETTILPVRSVRRMIGFWTPEELRHECSRKVLRGVGDLVSALLEEHASSSKRFLPAMARDSFRCICQAAFLHLLNSLSGSSRGYINL</sequence>
<comment type="caution">
    <text evidence="1">The sequence shown here is derived from an EMBL/GenBank/DDBJ whole genome shotgun (WGS) entry which is preliminary data.</text>
</comment>
<dbReference type="AlphaFoldDB" id="A0A6L2NMP3"/>
<reference evidence="1" key="1">
    <citation type="journal article" date="2019" name="Sci. Rep.">
        <title>Draft genome of Tanacetum cinerariifolium, the natural source of mosquito coil.</title>
        <authorList>
            <person name="Yamashiro T."/>
            <person name="Shiraishi A."/>
            <person name="Satake H."/>
            <person name="Nakayama K."/>
        </authorList>
    </citation>
    <scope>NUCLEOTIDE SEQUENCE</scope>
</reference>
<protein>
    <submittedName>
        <fullName evidence="1">Uncharacterized protein</fullName>
    </submittedName>
</protein>
<evidence type="ECO:0000313" key="1">
    <source>
        <dbReference type="EMBL" id="GEU87588.1"/>
    </source>
</evidence>
<dbReference type="EMBL" id="BKCJ010009571">
    <property type="protein sequence ID" value="GEU87588.1"/>
    <property type="molecule type" value="Genomic_DNA"/>
</dbReference>